<proteinExistence type="predicted"/>
<dbReference type="HOGENOM" id="CLU_1797094_0_0_1"/>
<dbReference type="InParanoid" id="A0A0D0D8G5"/>
<dbReference type="AlphaFoldDB" id="A0A0D0D8G5"/>
<reference evidence="1 2" key="1">
    <citation type="submission" date="2014-04" db="EMBL/GenBank/DDBJ databases">
        <authorList>
            <consortium name="DOE Joint Genome Institute"/>
            <person name="Kuo A."/>
            <person name="Kohler A."/>
            <person name="Jargeat P."/>
            <person name="Nagy L.G."/>
            <person name="Floudas D."/>
            <person name="Copeland A."/>
            <person name="Barry K.W."/>
            <person name="Cichocki N."/>
            <person name="Veneault-Fourrey C."/>
            <person name="LaButti K."/>
            <person name="Lindquist E.A."/>
            <person name="Lipzen A."/>
            <person name="Lundell T."/>
            <person name="Morin E."/>
            <person name="Murat C."/>
            <person name="Sun H."/>
            <person name="Tunlid A."/>
            <person name="Henrissat B."/>
            <person name="Grigoriev I.V."/>
            <person name="Hibbett D.S."/>
            <person name="Martin F."/>
            <person name="Nordberg H.P."/>
            <person name="Cantor M.N."/>
            <person name="Hua S.X."/>
        </authorList>
    </citation>
    <scope>NUCLEOTIDE SEQUENCE [LARGE SCALE GENOMIC DNA]</scope>
    <source>
        <strain evidence="1 2">Ve08.2h10</strain>
    </source>
</reference>
<dbReference type="OrthoDB" id="3248986at2759"/>
<evidence type="ECO:0000313" key="1">
    <source>
        <dbReference type="EMBL" id="KIK79981.1"/>
    </source>
</evidence>
<evidence type="ECO:0000313" key="2">
    <source>
        <dbReference type="Proteomes" id="UP000054538"/>
    </source>
</evidence>
<reference evidence="2" key="2">
    <citation type="submission" date="2015-01" db="EMBL/GenBank/DDBJ databases">
        <title>Evolutionary Origins and Diversification of the Mycorrhizal Mutualists.</title>
        <authorList>
            <consortium name="DOE Joint Genome Institute"/>
            <consortium name="Mycorrhizal Genomics Consortium"/>
            <person name="Kohler A."/>
            <person name="Kuo A."/>
            <person name="Nagy L.G."/>
            <person name="Floudas D."/>
            <person name="Copeland A."/>
            <person name="Barry K.W."/>
            <person name="Cichocki N."/>
            <person name="Veneault-Fourrey C."/>
            <person name="LaButti K."/>
            <person name="Lindquist E.A."/>
            <person name="Lipzen A."/>
            <person name="Lundell T."/>
            <person name="Morin E."/>
            <person name="Murat C."/>
            <person name="Riley R."/>
            <person name="Ohm R."/>
            <person name="Sun H."/>
            <person name="Tunlid A."/>
            <person name="Henrissat B."/>
            <person name="Grigoriev I.V."/>
            <person name="Hibbett D.S."/>
            <person name="Martin F."/>
        </authorList>
    </citation>
    <scope>NUCLEOTIDE SEQUENCE [LARGE SCALE GENOMIC DNA]</scope>
    <source>
        <strain evidence="2">Ve08.2h10</strain>
    </source>
</reference>
<accession>A0A0D0D8G5</accession>
<dbReference type="EMBL" id="KN826132">
    <property type="protein sequence ID" value="KIK79981.1"/>
    <property type="molecule type" value="Genomic_DNA"/>
</dbReference>
<protein>
    <submittedName>
        <fullName evidence="1">Uncharacterized protein</fullName>
    </submittedName>
</protein>
<sequence>MVRTLHTIERCLGVDTNKLITNYIICPTCWKVYHLSELHALTSTLCTAPFCEDTIFHTKQTTTGGLKQIPKKVMPSSSLKLALAKLLSHPGKWEELQHWRKEGDHEPAPPITQEQWYGQKNIEDPLEDIYDGWMWCSVCAGMIW</sequence>
<dbReference type="Proteomes" id="UP000054538">
    <property type="component" value="Unassembled WGS sequence"/>
</dbReference>
<dbReference type="STRING" id="930991.A0A0D0D8G5"/>
<gene>
    <name evidence="1" type="ORF">PAXRUDRAFT_159868</name>
</gene>
<organism evidence="1 2">
    <name type="scientific">Paxillus rubicundulus Ve08.2h10</name>
    <dbReference type="NCBI Taxonomy" id="930991"/>
    <lineage>
        <taxon>Eukaryota</taxon>
        <taxon>Fungi</taxon>
        <taxon>Dikarya</taxon>
        <taxon>Basidiomycota</taxon>
        <taxon>Agaricomycotina</taxon>
        <taxon>Agaricomycetes</taxon>
        <taxon>Agaricomycetidae</taxon>
        <taxon>Boletales</taxon>
        <taxon>Paxilineae</taxon>
        <taxon>Paxillaceae</taxon>
        <taxon>Paxillus</taxon>
    </lineage>
</organism>
<name>A0A0D0D8G5_9AGAM</name>
<keyword evidence="2" id="KW-1185">Reference proteome</keyword>